<organism evidence="1 2">
    <name type="scientific">Candidatus Kaiserbacteria bacterium RIFCSPLOWO2_01_FULL_53_17</name>
    <dbReference type="NCBI Taxonomy" id="1798511"/>
    <lineage>
        <taxon>Bacteria</taxon>
        <taxon>Candidatus Kaiseribacteriota</taxon>
    </lineage>
</organism>
<name>A0A1F6EGK4_9BACT</name>
<reference evidence="1 2" key="1">
    <citation type="journal article" date="2016" name="Nat. Commun.">
        <title>Thousands of microbial genomes shed light on interconnected biogeochemical processes in an aquifer system.</title>
        <authorList>
            <person name="Anantharaman K."/>
            <person name="Brown C.T."/>
            <person name="Hug L.A."/>
            <person name="Sharon I."/>
            <person name="Castelle C.J."/>
            <person name="Probst A.J."/>
            <person name="Thomas B.C."/>
            <person name="Singh A."/>
            <person name="Wilkins M.J."/>
            <person name="Karaoz U."/>
            <person name="Brodie E.L."/>
            <person name="Williams K.H."/>
            <person name="Hubbard S.S."/>
            <person name="Banfield J.F."/>
        </authorList>
    </citation>
    <scope>NUCLEOTIDE SEQUENCE [LARGE SCALE GENOMIC DNA]</scope>
</reference>
<gene>
    <name evidence="1" type="ORF">A3A38_03540</name>
</gene>
<dbReference type="Proteomes" id="UP000177306">
    <property type="component" value="Unassembled WGS sequence"/>
</dbReference>
<dbReference type="EMBL" id="MFLY01000032">
    <property type="protein sequence ID" value="OGG72781.1"/>
    <property type="molecule type" value="Genomic_DNA"/>
</dbReference>
<evidence type="ECO:0000313" key="2">
    <source>
        <dbReference type="Proteomes" id="UP000177306"/>
    </source>
</evidence>
<accession>A0A1F6EGK4</accession>
<protein>
    <submittedName>
        <fullName evidence="1">Uncharacterized protein</fullName>
    </submittedName>
</protein>
<proteinExistence type="predicted"/>
<sequence>MEAGQKLVVKKLSFWSGTREIFDGSGARIGTFRVISPWSYRTAEGESGGTKLVFSNSGWNTWKSEAKDETGRVVGRIERKGWCGNKARIMLYEKEYLWRLSTWGTHFWIEGDGKEIVRVSGCGGFGWEGKATFSQSLDTNEAVMLICLGLYQMRLFEMEVSASTAVVAGGVAVSI</sequence>
<dbReference type="AlphaFoldDB" id="A0A1F6EGK4"/>
<evidence type="ECO:0000313" key="1">
    <source>
        <dbReference type="EMBL" id="OGG72781.1"/>
    </source>
</evidence>
<comment type="caution">
    <text evidence="1">The sequence shown here is derived from an EMBL/GenBank/DDBJ whole genome shotgun (WGS) entry which is preliminary data.</text>
</comment>